<dbReference type="InterPro" id="IPR036291">
    <property type="entry name" value="NAD(P)-bd_dom_sf"/>
</dbReference>
<protein>
    <recommendedName>
        <fullName evidence="1">RmlD-like substrate binding domain-containing protein</fullName>
    </recommendedName>
</protein>
<dbReference type="AlphaFoldDB" id="A0A2M8PBE5"/>
<sequence length="294" mass="32323">MRSRVWGFQKHEAAMKKLLITGGSGDLGRELCQQASAKGYQVTATYLTRAQRVRAGTPLQLDLNDPEAVKAALDQVQPDVIIHTAVPPMNAPNLRAQIVASAYHLRTFCPRQTKLIFLSTDMVFDGTQPPYADDAPPSPLSAYGQAKAEMEVMADYVIRTSLIYAFERGNKQTDWMLEKIGRGETLRLYADEFRSAIWVVNLAEAILELIENPFFRGTLNVAAPTAISRLTLGQKLLEALGVVDAPIEAVSSAATGRPANLALDVSKAQLLLKTPLLNLEEAYARWRESAAEVR</sequence>
<reference evidence="2 3" key="1">
    <citation type="submission" date="2017-11" db="EMBL/GenBank/DDBJ databases">
        <title>Evolution of Phototrophy in the Chloroflexi Phylum Driven by Horizontal Gene Transfer.</title>
        <authorList>
            <person name="Ward L.M."/>
            <person name="Hemp J."/>
            <person name="Shih P.M."/>
            <person name="Mcglynn S.E."/>
            <person name="Fischer W."/>
        </authorList>
    </citation>
    <scope>NUCLEOTIDE SEQUENCE [LARGE SCALE GENOMIC DNA]</scope>
    <source>
        <strain evidence="2">JP3_13</strain>
    </source>
</reference>
<dbReference type="CDD" id="cd05254">
    <property type="entry name" value="dTDP_HR_like_SDR_e"/>
    <property type="match status" value="1"/>
</dbReference>
<dbReference type="PANTHER" id="PTHR43242">
    <property type="entry name" value="NAD(P)-BINDING ROSSMANN-FOLD SUPERFAMILY PROTEIN"/>
    <property type="match status" value="1"/>
</dbReference>
<dbReference type="UniPathway" id="UPA00124"/>
<comment type="caution">
    <text evidence="2">The sequence shown here is derived from an EMBL/GenBank/DDBJ whole genome shotgun (WGS) entry which is preliminary data.</text>
</comment>
<dbReference type="GO" id="GO:0019305">
    <property type="term" value="P:dTDP-rhamnose biosynthetic process"/>
    <property type="evidence" value="ECO:0007669"/>
    <property type="project" value="UniProtKB-UniPathway"/>
</dbReference>
<evidence type="ECO:0000313" key="2">
    <source>
        <dbReference type="EMBL" id="PJF34871.1"/>
    </source>
</evidence>
<name>A0A2M8PBE5_9CHLR</name>
<evidence type="ECO:0000313" key="3">
    <source>
        <dbReference type="Proteomes" id="UP000229681"/>
    </source>
</evidence>
<gene>
    <name evidence="2" type="ORF">CUN49_13445</name>
</gene>
<feature type="domain" description="RmlD-like substrate binding" evidence="1">
    <location>
        <begin position="17"/>
        <end position="283"/>
    </location>
</feature>
<accession>A0A2M8PBE5</accession>
<dbReference type="EMBL" id="PGTM01000253">
    <property type="protein sequence ID" value="PJF34871.1"/>
    <property type="molecule type" value="Genomic_DNA"/>
</dbReference>
<evidence type="ECO:0000259" key="1">
    <source>
        <dbReference type="Pfam" id="PF04321"/>
    </source>
</evidence>
<dbReference type="PANTHER" id="PTHR43242:SF1">
    <property type="entry name" value="NAD(P)-BINDING ROSSMANN-FOLD SUPERFAMILY PROTEIN"/>
    <property type="match status" value="1"/>
</dbReference>
<dbReference type="SUPFAM" id="SSF51735">
    <property type="entry name" value="NAD(P)-binding Rossmann-fold domains"/>
    <property type="match status" value="1"/>
</dbReference>
<proteinExistence type="predicted"/>
<dbReference type="InterPro" id="IPR029903">
    <property type="entry name" value="RmlD-like-bd"/>
</dbReference>
<dbReference type="Gene3D" id="3.40.50.720">
    <property type="entry name" value="NAD(P)-binding Rossmann-like Domain"/>
    <property type="match status" value="1"/>
</dbReference>
<dbReference type="Pfam" id="PF04321">
    <property type="entry name" value="RmlD_sub_bind"/>
    <property type="match status" value="1"/>
</dbReference>
<dbReference type="Proteomes" id="UP000229681">
    <property type="component" value="Unassembled WGS sequence"/>
</dbReference>
<organism evidence="2 3">
    <name type="scientific">Candidatus Thermofonsia Clade 1 bacterium</name>
    <dbReference type="NCBI Taxonomy" id="2364210"/>
    <lineage>
        <taxon>Bacteria</taxon>
        <taxon>Bacillati</taxon>
        <taxon>Chloroflexota</taxon>
        <taxon>Candidatus Thermofontia</taxon>
        <taxon>Candidatus Thermofonsia Clade 1</taxon>
    </lineage>
</organism>